<dbReference type="InterPro" id="IPR028362">
    <property type="entry name" value="AlgI"/>
</dbReference>
<protein>
    <submittedName>
        <fullName evidence="9">Alginate O-acetyltransferase complex protein AlgI</fullName>
    </submittedName>
</protein>
<keyword evidence="6 7" id="KW-0472">Membrane</keyword>
<evidence type="ECO:0000256" key="7">
    <source>
        <dbReference type="PIRNR" id="PIRNR016636"/>
    </source>
</evidence>
<dbReference type="InterPro" id="IPR004299">
    <property type="entry name" value="MBOAT_fam"/>
</dbReference>
<dbReference type="GO" id="GO:0005886">
    <property type="term" value="C:plasma membrane"/>
    <property type="evidence" value="ECO:0007669"/>
    <property type="project" value="UniProtKB-SubCell"/>
</dbReference>
<feature type="transmembrane region" description="Helical" evidence="8">
    <location>
        <begin position="76"/>
        <end position="96"/>
    </location>
</feature>
<dbReference type="Pfam" id="PF03062">
    <property type="entry name" value="MBOAT"/>
    <property type="match status" value="1"/>
</dbReference>
<evidence type="ECO:0000256" key="2">
    <source>
        <dbReference type="ARBA" id="ARBA00010323"/>
    </source>
</evidence>
<feature type="transmembrane region" description="Helical" evidence="8">
    <location>
        <begin position="361"/>
        <end position="382"/>
    </location>
</feature>
<dbReference type="Proteomes" id="UP000219452">
    <property type="component" value="Unassembled WGS sequence"/>
</dbReference>
<evidence type="ECO:0000313" key="9">
    <source>
        <dbReference type="EMBL" id="SOD81288.1"/>
    </source>
</evidence>
<evidence type="ECO:0000256" key="1">
    <source>
        <dbReference type="ARBA" id="ARBA00004651"/>
    </source>
</evidence>
<dbReference type="InterPro" id="IPR051085">
    <property type="entry name" value="MB_O-acyltransferase"/>
</dbReference>
<dbReference type="InterPro" id="IPR024194">
    <property type="entry name" value="Ac/AlaTfrase_AlgI/DltB"/>
</dbReference>
<keyword evidence="7" id="KW-0012">Acyltransferase</keyword>
<evidence type="ECO:0000256" key="6">
    <source>
        <dbReference type="ARBA" id="ARBA00023136"/>
    </source>
</evidence>
<dbReference type="EMBL" id="OCNH01000001">
    <property type="protein sequence ID" value="SOD81288.1"/>
    <property type="molecule type" value="Genomic_DNA"/>
</dbReference>
<name>A0A286FDI3_9BACT</name>
<evidence type="ECO:0000256" key="8">
    <source>
        <dbReference type="SAM" id="Phobius"/>
    </source>
</evidence>
<feature type="transmembrane region" description="Helical" evidence="8">
    <location>
        <begin position="440"/>
        <end position="458"/>
    </location>
</feature>
<feature type="transmembrane region" description="Helical" evidence="8">
    <location>
        <begin position="317"/>
        <end position="340"/>
    </location>
</feature>
<feature type="transmembrane region" description="Helical" evidence="8">
    <location>
        <begin position="154"/>
        <end position="174"/>
    </location>
</feature>
<accession>A0A286FDI3</accession>
<dbReference type="AlphaFoldDB" id="A0A286FDI3"/>
<feature type="transmembrane region" description="Helical" evidence="8">
    <location>
        <begin position="40"/>
        <end position="64"/>
    </location>
</feature>
<feature type="transmembrane region" description="Helical" evidence="8">
    <location>
        <begin position="410"/>
        <end position="428"/>
    </location>
</feature>
<keyword evidence="5 8" id="KW-1133">Transmembrane helix</keyword>
<dbReference type="GO" id="GO:0042121">
    <property type="term" value="P:alginic acid biosynthetic process"/>
    <property type="evidence" value="ECO:0007669"/>
    <property type="project" value="InterPro"/>
</dbReference>
<dbReference type="PIRSF" id="PIRSF016636">
    <property type="entry name" value="AlgI_DltB"/>
    <property type="match status" value="1"/>
</dbReference>
<gene>
    <name evidence="9" type="ORF">SAMN06269250_1738</name>
</gene>
<reference evidence="10" key="1">
    <citation type="submission" date="2017-09" db="EMBL/GenBank/DDBJ databases">
        <authorList>
            <person name="Varghese N."/>
            <person name="Submissions S."/>
        </authorList>
    </citation>
    <scope>NUCLEOTIDE SEQUENCE [LARGE SCALE GENOMIC DNA]</scope>
    <source>
        <strain evidence="10">DSM 29961</strain>
    </source>
</reference>
<organism evidence="9 10">
    <name type="scientific">Spirosoma fluviale</name>
    <dbReference type="NCBI Taxonomy" id="1597977"/>
    <lineage>
        <taxon>Bacteria</taxon>
        <taxon>Pseudomonadati</taxon>
        <taxon>Bacteroidota</taxon>
        <taxon>Cytophagia</taxon>
        <taxon>Cytophagales</taxon>
        <taxon>Cytophagaceae</taxon>
        <taxon>Spirosoma</taxon>
    </lineage>
</organism>
<dbReference type="PANTHER" id="PTHR13285">
    <property type="entry name" value="ACYLTRANSFERASE"/>
    <property type="match status" value="1"/>
</dbReference>
<feature type="transmembrane region" description="Helical" evidence="8">
    <location>
        <begin position="222"/>
        <end position="242"/>
    </location>
</feature>
<comment type="subcellular location">
    <subcellularLocation>
        <location evidence="1">Cell membrane</location>
        <topology evidence="1">Multi-pass membrane protein</topology>
    </subcellularLocation>
</comment>
<sequence>MLFTSFEFFVLLVVTWLLFYSLKSGIYQSAVLILASFVFYGWHYPLLVTLLLVSILVNTGTSFWVIRLAGTARKRVAILGVVANLMILFFFKYGPLVGKTLFPEGSSISLYLIAIPLPIGISFFTFQGISLVIDTFRENDRQLLQSSAVPWWRHLLNVFLFKSFFPQLIAGPIVKAHEFMPQIRLKRIRDIDVDFTARKLILGYFLKMVVADNLKDQTFWMAYPYFESYAGMDLLGLLFGYSMQIFADFAGYSLIAIGLASLFGYQFAENFLFPYSSTSFAEFWQRWHISLSSFLKEYLYIPLGGNRRGEVKTYRNLFITMVLGGLWHGAAWSYAVWGAYHGLALAVERYLGKYIQFRKTPLVTFLQGCLVFSLVSLGWLFFKLPDFSQALLYIQRIIVAPFYSTDKERLLMIALYSAPVITYHIAYVSKKAFLDHLRPILSPVVYATLLFMIMLNSGSSGDFIYFQF</sequence>
<dbReference type="PANTHER" id="PTHR13285:SF18">
    <property type="entry name" value="PROTEIN-CYSTEINE N-PALMITOYLTRANSFERASE RASP"/>
    <property type="match status" value="1"/>
</dbReference>
<evidence type="ECO:0000256" key="5">
    <source>
        <dbReference type="ARBA" id="ARBA00022989"/>
    </source>
</evidence>
<evidence type="ECO:0000256" key="4">
    <source>
        <dbReference type="ARBA" id="ARBA00022692"/>
    </source>
</evidence>
<keyword evidence="10" id="KW-1185">Reference proteome</keyword>
<dbReference type="PIRSF" id="PIRSF500217">
    <property type="entry name" value="AlgI"/>
    <property type="match status" value="1"/>
</dbReference>
<keyword evidence="7 9" id="KW-0808">Transferase</keyword>
<feature type="transmembrane region" description="Helical" evidence="8">
    <location>
        <begin position="108"/>
        <end position="133"/>
    </location>
</feature>
<evidence type="ECO:0000313" key="10">
    <source>
        <dbReference type="Proteomes" id="UP000219452"/>
    </source>
</evidence>
<dbReference type="OrthoDB" id="9805788at2"/>
<comment type="similarity">
    <text evidence="2 7">Belongs to the membrane-bound acyltransferase family.</text>
</comment>
<dbReference type="GO" id="GO:0016746">
    <property type="term" value="F:acyltransferase activity"/>
    <property type="evidence" value="ECO:0007669"/>
    <property type="project" value="UniProtKB-KW"/>
</dbReference>
<proteinExistence type="inferred from homology"/>
<keyword evidence="4 8" id="KW-0812">Transmembrane</keyword>
<feature type="transmembrane region" description="Helical" evidence="8">
    <location>
        <begin position="249"/>
        <end position="268"/>
    </location>
</feature>
<keyword evidence="3 7" id="KW-1003">Cell membrane</keyword>
<evidence type="ECO:0000256" key="3">
    <source>
        <dbReference type="ARBA" id="ARBA00022475"/>
    </source>
</evidence>